<proteinExistence type="predicted"/>
<evidence type="ECO:0000256" key="1">
    <source>
        <dbReference type="ARBA" id="ARBA00004196"/>
    </source>
</evidence>
<accession>A0ABV3ZFS7</accession>
<dbReference type="PANTHER" id="PTHR32347:SF23">
    <property type="entry name" value="BLL5650 PROTEIN"/>
    <property type="match status" value="1"/>
</dbReference>
<reference evidence="5 6" key="1">
    <citation type="submission" date="2023-07" db="EMBL/GenBank/DDBJ databases">
        <authorList>
            <person name="Lian W.-H."/>
        </authorList>
    </citation>
    <scope>NUCLEOTIDE SEQUENCE [LARGE SCALE GENOMIC DNA]</scope>
    <source>
        <strain evidence="5 6">SYSU DXS3180</strain>
    </source>
</reference>
<dbReference type="InterPro" id="IPR050465">
    <property type="entry name" value="UPF0194_transport"/>
</dbReference>
<comment type="caution">
    <text evidence="5">The sequence shown here is derived from an EMBL/GenBank/DDBJ whole genome shotgun (WGS) entry which is preliminary data.</text>
</comment>
<feature type="coiled-coil region" evidence="3">
    <location>
        <begin position="95"/>
        <end position="163"/>
    </location>
</feature>
<evidence type="ECO:0000256" key="3">
    <source>
        <dbReference type="SAM" id="Coils"/>
    </source>
</evidence>
<feature type="chain" id="PRO_5045493897" evidence="4">
    <location>
        <begin position="20"/>
        <end position="319"/>
    </location>
</feature>
<comment type="subcellular location">
    <subcellularLocation>
        <location evidence="1">Cell envelope</location>
    </subcellularLocation>
</comment>
<evidence type="ECO:0000313" key="5">
    <source>
        <dbReference type="EMBL" id="MEX6688365.1"/>
    </source>
</evidence>
<dbReference type="Proteomes" id="UP001560573">
    <property type="component" value="Unassembled WGS sequence"/>
</dbReference>
<sequence length="319" mass="35219">MIRSKLNVLITLSGFILLAACSDKIDYDGAGSFEADEVIVSSQQNGQLLSFSVEEGNALKAGDVVGQVDVVIPQLQKQQAEASIAALRQKTTTSNEQIEGVKKQLAVQQAQLEQQLRERQRTENLVKADAATRKQLDDMNAAIDQLQKQIAATRQQIAVYESNTSNQNRSVLSEKGPLEVMAKQYQEQINRGQIINPLTGIVLTKYALAGEMTAVGKPLYKIANLDTLTLKAYITGDKLSDIKRGQVVTVRIDEGKKNYRTYPGKISWIADKSEFTPKTIQTKNERANLVYAVKVKVKNDSRLKIGMYGEMIIKGGNSQ</sequence>
<dbReference type="Gene3D" id="2.40.30.170">
    <property type="match status" value="1"/>
</dbReference>
<evidence type="ECO:0000256" key="4">
    <source>
        <dbReference type="SAM" id="SignalP"/>
    </source>
</evidence>
<keyword evidence="6" id="KW-1185">Reference proteome</keyword>
<organism evidence="5 6">
    <name type="scientific">Danxiaibacter flavus</name>
    <dbReference type="NCBI Taxonomy" id="3049108"/>
    <lineage>
        <taxon>Bacteria</taxon>
        <taxon>Pseudomonadati</taxon>
        <taxon>Bacteroidota</taxon>
        <taxon>Chitinophagia</taxon>
        <taxon>Chitinophagales</taxon>
        <taxon>Chitinophagaceae</taxon>
        <taxon>Danxiaibacter</taxon>
    </lineage>
</organism>
<gene>
    <name evidence="5" type="ORF">QTN47_12705</name>
</gene>
<name>A0ABV3ZFS7_9BACT</name>
<keyword evidence="2 3" id="KW-0175">Coiled coil</keyword>
<dbReference type="PANTHER" id="PTHR32347">
    <property type="entry name" value="EFFLUX SYSTEM COMPONENT YKNX-RELATED"/>
    <property type="match status" value="1"/>
</dbReference>
<evidence type="ECO:0000256" key="2">
    <source>
        <dbReference type="ARBA" id="ARBA00023054"/>
    </source>
</evidence>
<dbReference type="EMBL" id="JAULBC010000003">
    <property type="protein sequence ID" value="MEX6688365.1"/>
    <property type="molecule type" value="Genomic_DNA"/>
</dbReference>
<dbReference type="RefSeq" id="WP_369329773.1">
    <property type="nucleotide sequence ID" value="NZ_JAULBC010000003.1"/>
</dbReference>
<keyword evidence="4" id="KW-0732">Signal</keyword>
<dbReference type="PROSITE" id="PS51257">
    <property type="entry name" value="PROKAR_LIPOPROTEIN"/>
    <property type="match status" value="1"/>
</dbReference>
<protein>
    <submittedName>
        <fullName evidence="5">HlyD family efflux transporter periplasmic adaptor subunit</fullName>
    </submittedName>
</protein>
<feature type="signal peptide" evidence="4">
    <location>
        <begin position="1"/>
        <end position="19"/>
    </location>
</feature>
<evidence type="ECO:0000313" key="6">
    <source>
        <dbReference type="Proteomes" id="UP001560573"/>
    </source>
</evidence>